<sequence>MDAQGPGGADGVDPADQWVFNPETGTYELRLTGGPGGRRATGAGRPDRPSAAEATDAAPSSTASRDRHAPPRQRRAPSVEGEDRDPPGAGDRPLPAQRDRRAQRGSRRKGDQAPGRGRKSGKKKRGRGKKILMWTGGSLALLLVMGAAGAWWLIDRLNDNITKYDVGKDNDFSDDEEVNLLFIGTDTRTGDGNDAYGGEASEGADTTILMHFSQDRSHATGLSIPRDLITDIPECEVRHEDGTIETIPGSQNVRFNQSMGANGRDPGCVWNTVEQLTGVEINHFMMADFNAVKDLSSAVGGVPVCVAEPIDDPKSGLQLDAGNHVLEGEDALSFVRTRHSVGTGSDLSRIELQQQFVASMARQITDGGMLTDPGKLWDLADTATRSLSVDEGIGSIQRLRDLASTLGRVPMSDMNFVTLPVLDNPDEPEDAKATVVVDERRAAPLLEMIRQDISPRELEEREAEREAAEEEAAAAAPEEIRVDVYNGGDVIGAAQETLDWLQNQQGVPLSTNAGNAPSPQETTTLEYGPDQAGQAAALAGMMGLPDSALQEQAAEAGDAPMVLILGDDFRGAGEPIEVAPELPDDVDSITADDEDVCAS</sequence>
<reference evidence="6 7" key="1">
    <citation type="submission" date="2018-10" db="EMBL/GenBank/DDBJ databases">
        <title>Isolation, diversity and antifungal activity of actinobacteria from wheat.</title>
        <authorList>
            <person name="Han C."/>
        </authorList>
    </citation>
    <scope>NUCLEOTIDE SEQUENCE [LARGE SCALE GENOMIC DNA]</scope>
    <source>
        <strain evidence="6 7">NEAU-YY642</strain>
    </source>
</reference>
<feature type="compositionally biased region" description="Acidic residues" evidence="2">
    <location>
        <begin position="582"/>
        <end position="599"/>
    </location>
</feature>
<evidence type="ECO:0000256" key="2">
    <source>
        <dbReference type="SAM" id="MobiDB-lite"/>
    </source>
</evidence>
<organism evidence="6 7">
    <name type="scientific">Streptomyces triticirhizae</name>
    <dbReference type="NCBI Taxonomy" id="2483353"/>
    <lineage>
        <taxon>Bacteria</taxon>
        <taxon>Bacillati</taxon>
        <taxon>Actinomycetota</taxon>
        <taxon>Actinomycetes</taxon>
        <taxon>Kitasatosporales</taxon>
        <taxon>Streptomycetaceae</taxon>
        <taxon>Streptomyces</taxon>
    </lineage>
</organism>
<dbReference type="AlphaFoldDB" id="A0A3M2LKF0"/>
<name>A0A3M2LKF0_9ACTN</name>
<evidence type="ECO:0000256" key="1">
    <source>
        <dbReference type="ARBA" id="ARBA00006068"/>
    </source>
</evidence>
<dbReference type="Pfam" id="PF13399">
    <property type="entry name" value="LytR_C"/>
    <property type="match status" value="1"/>
</dbReference>
<evidence type="ECO:0000259" key="4">
    <source>
        <dbReference type="Pfam" id="PF03816"/>
    </source>
</evidence>
<evidence type="ECO:0000313" key="7">
    <source>
        <dbReference type="Proteomes" id="UP000278673"/>
    </source>
</evidence>
<protein>
    <submittedName>
        <fullName evidence="6">LytR family transcriptional regulator</fullName>
    </submittedName>
</protein>
<feature type="transmembrane region" description="Helical" evidence="3">
    <location>
        <begin position="131"/>
        <end position="154"/>
    </location>
</feature>
<dbReference type="Gene3D" id="3.40.630.190">
    <property type="entry name" value="LCP protein"/>
    <property type="match status" value="1"/>
</dbReference>
<feature type="region of interest" description="Disordered" evidence="2">
    <location>
        <begin position="573"/>
        <end position="599"/>
    </location>
</feature>
<proteinExistence type="inferred from homology"/>
<dbReference type="InterPro" id="IPR050922">
    <property type="entry name" value="LytR/CpsA/Psr_CW_biosynth"/>
</dbReference>
<dbReference type="InterPro" id="IPR027381">
    <property type="entry name" value="LytR/CpsA/Psr_C"/>
</dbReference>
<keyword evidence="7" id="KW-1185">Reference proteome</keyword>
<evidence type="ECO:0000313" key="6">
    <source>
        <dbReference type="EMBL" id="RMI37290.1"/>
    </source>
</evidence>
<dbReference type="Gene3D" id="3.30.70.2390">
    <property type="match status" value="1"/>
</dbReference>
<feature type="domain" description="LytR/CpsA/Psr regulator C-terminal" evidence="5">
    <location>
        <begin position="479"/>
        <end position="569"/>
    </location>
</feature>
<accession>A0A3M2LKF0</accession>
<evidence type="ECO:0000256" key="3">
    <source>
        <dbReference type="SAM" id="Phobius"/>
    </source>
</evidence>
<dbReference type="Pfam" id="PF03816">
    <property type="entry name" value="LytR_cpsA_psr"/>
    <property type="match status" value="1"/>
</dbReference>
<gene>
    <name evidence="6" type="ORF">EBN88_19405</name>
</gene>
<feature type="domain" description="Cell envelope-related transcriptional attenuator" evidence="4">
    <location>
        <begin position="204"/>
        <end position="365"/>
    </location>
</feature>
<feature type="compositionally biased region" description="Basic residues" evidence="2">
    <location>
        <begin position="116"/>
        <end position="130"/>
    </location>
</feature>
<keyword evidence="3" id="KW-0812">Transmembrane</keyword>
<keyword evidence="3" id="KW-0472">Membrane</keyword>
<dbReference type="Proteomes" id="UP000278673">
    <property type="component" value="Unassembled WGS sequence"/>
</dbReference>
<feature type="compositionally biased region" description="Gly residues" evidence="2">
    <location>
        <begin position="1"/>
        <end position="10"/>
    </location>
</feature>
<comment type="similarity">
    <text evidence="1">Belongs to the LytR/CpsA/Psr (LCP) family.</text>
</comment>
<dbReference type="PANTHER" id="PTHR33392:SF6">
    <property type="entry name" value="POLYISOPRENYL-TEICHOIC ACID--PEPTIDOGLYCAN TEICHOIC ACID TRANSFERASE TAGU"/>
    <property type="match status" value="1"/>
</dbReference>
<dbReference type="NCBIfam" id="TIGR00350">
    <property type="entry name" value="lytR_cpsA_psr"/>
    <property type="match status" value="1"/>
</dbReference>
<dbReference type="InterPro" id="IPR004474">
    <property type="entry name" value="LytR_CpsA_psr"/>
</dbReference>
<comment type="caution">
    <text evidence="6">The sequence shown here is derived from an EMBL/GenBank/DDBJ whole genome shotgun (WGS) entry which is preliminary data.</text>
</comment>
<keyword evidence="3" id="KW-1133">Transmembrane helix</keyword>
<evidence type="ECO:0000259" key="5">
    <source>
        <dbReference type="Pfam" id="PF13399"/>
    </source>
</evidence>
<dbReference type="PANTHER" id="PTHR33392">
    <property type="entry name" value="POLYISOPRENYL-TEICHOIC ACID--PEPTIDOGLYCAN TEICHOIC ACID TRANSFERASE TAGU"/>
    <property type="match status" value="1"/>
</dbReference>
<dbReference type="EMBL" id="RFFJ01000117">
    <property type="protein sequence ID" value="RMI37290.1"/>
    <property type="molecule type" value="Genomic_DNA"/>
</dbReference>
<feature type="region of interest" description="Disordered" evidence="2">
    <location>
        <begin position="1"/>
        <end position="130"/>
    </location>
</feature>